<dbReference type="Proteomes" id="UP001623348">
    <property type="component" value="Unassembled WGS sequence"/>
</dbReference>
<sequence length="757" mass="85534">MAPIAASRQQFVRRSLGADDKSEAKNKSAMPKNSLHLDLEKRDLNGNFPKTTPKIQSSPDPENLSPKHFVERKKDSVSPDSLKSITSLSSEDKQDKLGTLFFSLEYNFEKRAFIVNIKEARGLPAMDEQSMTSDPYIKMTILPEKKHKVKTRVLRKTLDPAFDETFMFYGIPCSQIQDLTLHFMILSFDRFSRDDVIGEVLIPLAGTELSGGRLLMDREIIKRNVRKSSGRGELLISLCYQSTTNTLTVVVLKARHLPKSDVSGLSDPYVKVNLYHAKKRISKKKTHVKKCTPNAVFNELFVFDIPCEGLDDISIEFFVLDSDRESRNEVIGWLTLGSSAEGTDEIPTVVGIFSAFGLVFSVSLFAWICCQRKSSKSIKTPPYKFVHVLKGVDIYPENLNSKKNLGADDESEAKNKSAMLKNSLHLDLEKRDLNGNFPKTTPKIQSSPDPENLSPKHFLERKKDSVSLDSLKSITSLSSGDKQDKLGTLFFSLEYNFEKRAFIVNIKEAHGLPAMDEQSMTSDPYIKMTILPEKKHKVKTRVLRKTLDPAFDETFMFYGIPCSQIQDLTLHFMILSFDRFSRDDVIGEVLIPLAGTELSGGRLLMDREIIKRNVRKSSGRGELLISLCYQSTTNTLTVVVLKARHLPKSDVSGLSDPYVKVNLYHAKKRISKKKTHVKKCTPNAVFNELFVFDIPCEGLDDISIEFFVLDSDRESRNEVIGWLTLGSSAEGTGGEHWKEICEYPRRQIAKWHMLCDG</sequence>
<protein>
    <submittedName>
        <fullName evidence="14">Synaptotagmin-4</fullName>
    </submittedName>
</protein>
<evidence type="ECO:0000256" key="10">
    <source>
        <dbReference type="ARBA" id="ARBA00023329"/>
    </source>
</evidence>
<dbReference type="GO" id="GO:0046872">
    <property type="term" value="F:metal ion binding"/>
    <property type="evidence" value="ECO:0007669"/>
    <property type="project" value="UniProtKB-KW"/>
</dbReference>
<keyword evidence="10" id="KW-0968">Cytoplasmic vesicle</keyword>
<proteinExistence type="inferred from homology"/>
<feature type="compositionally biased region" description="Basic and acidic residues" evidence="12">
    <location>
        <begin position="68"/>
        <end position="77"/>
    </location>
</feature>
<dbReference type="SMART" id="SM00239">
    <property type="entry name" value="C2"/>
    <property type="match status" value="4"/>
</dbReference>
<keyword evidence="8" id="KW-1133">Transmembrane helix</keyword>
<dbReference type="GO" id="GO:1903531">
    <property type="term" value="P:negative regulation of secretion by cell"/>
    <property type="evidence" value="ECO:0007669"/>
    <property type="project" value="UniProtKB-ARBA"/>
</dbReference>
<comment type="caution">
    <text evidence="14">The sequence shown here is derived from an EMBL/GenBank/DDBJ whole genome shotgun (WGS) entry which is preliminary data.</text>
</comment>
<dbReference type="Pfam" id="PF00168">
    <property type="entry name" value="C2"/>
    <property type="match status" value="4"/>
</dbReference>
<dbReference type="CDD" id="cd08404">
    <property type="entry name" value="C2B_Synaptotagmin-4"/>
    <property type="match status" value="2"/>
</dbReference>
<keyword evidence="15" id="KW-1185">Reference proteome</keyword>
<dbReference type="AlphaFoldDB" id="A0ABC9Y0G5"/>
<dbReference type="CDD" id="cd08388">
    <property type="entry name" value="C2A_Synaptotagmin-4-11"/>
    <property type="match status" value="2"/>
</dbReference>
<dbReference type="PANTHER" id="PTHR10024">
    <property type="entry name" value="SYNAPTOTAGMIN"/>
    <property type="match status" value="1"/>
</dbReference>
<feature type="domain" description="C2" evidence="13">
    <location>
        <begin position="230"/>
        <end position="353"/>
    </location>
</feature>
<evidence type="ECO:0000256" key="6">
    <source>
        <dbReference type="ARBA" id="ARBA00022737"/>
    </source>
</evidence>
<dbReference type="FunFam" id="2.60.40.150:FF:000039">
    <property type="entry name" value="Synaptotagmin 11"/>
    <property type="match status" value="2"/>
</dbReference>
<dbReference type="GO" id="GO:0030659">
    <property type="term" value="C:cytoplasmic vesicle membrane"/>
    <property type="evidence" value="ECO:0007669"/>
    <property type="project" value="UniProtKB-SubCell"/>
</dbReference>
<dbReference type="InterPro" id="IPR035892">
    <property type="entry name" value="C2_domain_sf"/>
</dbReference>
<evidence type="ECO:0000313" key="15">
    <source>
        <dbReference type="Proteomes" id="UP001623348"/>
    </source>
</evidence>
<evidence type="ECO:0000256" key="7">
    <source>
        <dbReference type="ARBA" id="ARBA00022837"/>
    </source>
</evidence>
<organism evidence="14 15">
    <name type="scientific">Grus japonensis</name>
    <name type="common">Japanese crane</name>
    <name type="synonym">Red-crowned crane</name>
    <dbReference type="NCBI Taxonomy" id="30415"/>
    <lineage>
        <taxon>Eukaryota</taxon>
        <taxon>Metazoa</taxon>
        <taxon>Chordata</taxon>
        <taxon>Craniata</taxon>
        <taxon>Vertebrata</taxon>
        <taxon>Euteleostomi</taxon>
        <taxon>Archelosauria</taxon>
        <taxon>Archosauria</taxon>
        <taxon>Dinosauria</taxon>
        <taxon>Saurischia</taxon>
        <taxon>Theropoda</taxon>
        <taxon>Coelurosauria</taxon>
        <taxon>Aves</taxon>
        <taxon>Neognathae</taxon>
        <taxon>Neoaves</taxon>
        <taxon>Gruiformes</taxon>
        <taxon>Gruidae</taxon>
        <taxon>Grus</taxon>
    </lineage>
</organism>
<evidence type="ECO:0000256" key="8">
    <source>
        <dbReference type="ARBA" id="ARBA00022989"/>
    </source>
</evidence>
<dbReference type="Gene3D" id="2.60.40.150">
    <property type="entry name" value="C2 domain"/>
    <property type="match status" value="4"/>
</dbReference>
<feature type="compositionally biased region" description="Basic and acidic residues" evidence="12">
    <location>
        <begin position="35"/>
        <end position="44"/>
    </location>
</feature>
<evidence type="ECO:0000259" key="13">
    <source>
        <dbReference type="PROSITE" id="PS50004"/>
    </source>
</evidence>
<keyword evidence="4" id="KW-0812">Transmembrane</keyword>
<evidence type="ECO:0000256" key="11">
    <source>
        <dbReference type="ARBA" id="ARBA00037847"/>
    </source>
</evidence>
<keyword evidence="9" id="KW-0472">Membrane</keyword>
<evidence type="ECO:0000256" key="4">
    <source>
        <dbReference type="ARBA" id="ARBA00022692"/>
    </source>
</evidence>
<gene>
    <name evidence="14" type="ORF">GRJ2_002741100</name>
</gene>
<dbReference type="GO" id="GO:0012505">
    <property type="term" value="C:endomembrane system"/>
    <property type="evidence" value="ECO:0007669"/>
    <property type="project" value="UniProtKB-SubCell"/>
</dbReference>
<keyword evidence="5" id="KW-0479">Metal-binding</keyword>
<dbReference type="PROSITE" id="PS50004">
    <property type="entry name" value="C2"/>
    <property type="match status" value="4"/>
</dbReference>
<feature type="compositionally biased region" description="Polar residues" evidence="12">
    <location>
        <begin position="437"/>
        <end position="449"/>
    </location>
</feature>
<evidence type="ECO:0000256" key="1">
    <source>
        <dbReference type="ARBA" id="ARBA00004156"/>
    </source>
</evidence>
<keyword evidence="3" id="KW-0597">Phosphoprotein</keyword>
<evidence type="ECO:0000256" key="12">
    <source>
        <dbReference type="SAM" id="MobiDB-lite"/>
    </source>
</evidence>
<comment type="subcellular location">
    <subcellularLocation>
        <location evidence="1">Cytoplasmic vesicle membrane</location>
    </subcellularLocation>
    <subcellularLocation>
        <location evidence="11">Endomembrane system</location>
        <topology evidence="11">Single-pass membrane protein</topology>
    </subcellularLocation>
</comment>
<dbReference type="FunFam" id="2.60.40.150:FF:000051">
    <property type="entry name" value="Synaptotagmin 11"/>
    <property type="match status" value="2"/>
</dbReference>
<feature type="compositionally biased region" description="Basic and acidic residues" evidence="12">
    <location>
        <begin position="16"/>
        <end position="26"/>
    </location>
</feature>
<feature type="domain" description="C2" evidence="13">
    <location>
        <begin position="96"/>
        <end position="217"/>
    </location>
</feature>
<feature type="domain" description="C2" evidence="13">
    <location>
        <begin position="485"/>
        <end position="606"/>
    </location>
</feature>
<keyword evidence="7" id="KW-0106">Calcium</keyword>
<dbReference type="InterPro" id="IPR001565">
    <property type="entry name" value="Synaptotagmin"/>
</dbReference>
<evidence type="ECO:0000256" key="9">
    <source>
        <dbReference type="ARBA" id="ARBA00023136"/>
    </source>
</evidence>
<comment type="similarity">
    <text evidence="2">Belongs to the synaptotagmin family.</text>
</comment>
<name>A0ABC9Y0G5_GRUJA</name>
<dbReference type="InterPro" id="IPR000008">
    <property type="entry name" value="C2_dom"/>
</dbReference>
<keyword evidence="6" id="KW-0677">Repeat</keyword>
<feature type="domain" description="C2" evidence="13">
    <location>
        <begin position="619"/>
        <end position="752"/>
    </location>
</feature>
<dbReference type="EMBL" id="BAAFJT010000040">
    <property type="protein sequence ID" value="GAB0202755.1"/>
    <property type="molecule type" value="Genomic_DNA"/>
</dbReference>
<feature type="region of interest" description="Disordered" evidence="12">
    <location>
        <begin position="437"/>
        <end position="456"/>
    </location>
</feature>
<dbReference type="PRINTS" id="PR00399">
    <property type="entry name" value="SYNAPTOTAGMN"/>
</dbReference>
<feature type="region of interest" description="Disordered" evidence="12">
    <location>
        <begin position="1"/>
        <end position="85"/>
    </location>
</feature>
<reference evidence="14 15" key="1">
    <citation type="submission" date="2024-06" db="EMBL/GenBank/DDBJ databases">
        <title>The draft genome of Grus japonensis, version 3.</title>
        <authorList>
            <person name="Nabeshima K."/>
            <person name="Suzuki S."/>
            <person name="Onuma M."/>
        </authorList>
    </citation>
    <scope>NUCLEOTIDE SEQUENCE [LARGE SCALE GENOMIC DNA]</scope>
    <source>
        <strain evidence="14 15">451A</strain>
    </source>
</reference>
<feature type="compositionally biased region" description="Polar residues" evidence="12">
    <location>
        <begin position="48"/>
        <end position="60"/>
    </location>
</feature>
<evidence type="ECO:0000256" key="2">
    <source>
        <dbReference type="ARBA" id="ARBA00006996"/>
    </source>
</evidence>
<evidence type="ECO:0000313" key="14">
    <source>
        <dbReference type="EMBL" id="GAB0202755.1"/>
    </source>
</evidence>
<accession>A0ABC9Y0G5</accession>
<evidence type="ECO:0000256" key="5">
    <source>
        <dbReference type="ARBA" id="ARBA00022723"/>
    </source>
</evidence>
<evidence type="ECO:0000256" key="3">
    <source>
        <dbReference type="ARBA" id="ARBA00022553"/>
    </source>
</evidence>
<dbReference type="PANTHER" id="PTHR10024:SF114">
    <property type="entry name" value="SYNAPTOTAGMIN-4"/>
    <property type="match status" value="1"/>
</dbReference>
<dbReference type="SUPFAM" id="SSF49562">
    <property type="entry name" value="C2 domain (Calcium/lipid-binding domain, CaLB)"/>
    <property type="match status" value="4"/>
</dbReference>